<gene>
    <name evidence="1" type="ORF">V1525DRAFT_426788</name>
</gene>
<dbReference type="EMBL" id="MU971379">
    <property type="protein sequence ID" value="KAK9236846.1"/>
    <property type="molecule type" value="Genomic_DNA"/>
</dbReference>
<name>A0ACC3SYW9_LIPKO</name>
<reference evidence="2" key="1">
    <citation type="journal article" date="2024" name="Front. Bioeng. Biotechnol.">
        <title>Genome-scale model development and genomic sequencing of the oleaginous clade Lipomyces.</title>
        <authorList>
            <person name="Czajka J.J."/>
            <person name="Han Y."/>
            <person name="Kim J."/>
            <person name="Mondo S.J."/>
            <person name="Hofstad B.A."/>
            <person name="Robles A."/>
            <person name="Haridas S."/>
            <person name="Riley R."/>
            <person name="LaButti K."/>
            <person name="Pangilinan J."/>
            <person name="Andreopoulos W."/>
            <person name="Lipzen A."/>
            <person name="Yan J."/>
            <person name="Wang M."/>
            <person name="Ng V."/>
            <person name="Grigoriev I.V."/>
            <person name="Spatafora J.W."/>
            <person name="Magnuson J.K."/>
            <person name="Baker S.E."/>
            <person name="Pomraning K.R."/>
        </authorList>
    </citation>
    <scope>NUCLEOTIDE SEQUENCE [LARGE SCALE GENOMIC DNA]</scope>
    <source>
        <strain evidence="2">CBS 7786</strain>
    </source>
</reference>
<keyword evidence="2" id="KW-1185">Reference proteome</keyword>
<organism evidence="1 2">
    <name type="scientific">Lipomyces kononenkoae</name>
    <name type="common">Yeast</name>
    <dbReference type="NCBI Taxonomy" id="34357"/>
    <lineage>
        <taxon>Eukaryota</taxon>
        <taxon>Fungi</taxon>
        <taxon>Dikarya</taxon>
        <taxon>Ascomycota</taxon>
        <taxon>Saccharomycotina</taxon>
        <taxon>Lipomycetes</taxon>
        <taxon>Lipomycetales</taxon>
        <taxon>Lipomycetaceae</taxon>
        <taxon>Lipomyces</taxon>
    </lineage>
</organism>
<dbReference type="Proteomes" id="UP001433508">
    <property type="component" value="Unassembled WGS sequence"/>
</dbReference>
<keyword evidence="1" id="KW-0238">DNA-binding</keyword>
<proteinExistence type="predicted"/>
<sequence>MARASRITNGPNTIRILISSDNHVGYNERDPIRGDDSWKTFNEVMMLAKEHDVDMVLLAGDLFHENKPSRKAMYQVLKTLREICYGDKPCELELLSEAGLALNDAFGHINYEDPDINVAIPVLAISGNHDDASGDGNLAALDILSVTGLVNHFGRVPENDNVTLSPLLFRKGYTKMALYGMANVRDERLHRTFRDHKVKFLRPESEEDGSDKWFNVMALHQNHHAHSQTGYLPENFLPRFLDLVIWGHEHECIMDPQHNPEQGFDVIQPGSSVVTSLCEAEAVEKFVGILSIEGSKYELEPIRLKTVRPFIMKEVILARDCGFAASSKNKGQVIRWLIQQVTELIEQANDQWTQANSDANGELLADEEPPLPLIRLRVEYSGGYEVENPRRFSNRFVGKVANVNDVVQFYRKKSSTTTKSINAMGETIEVVDSVGLDHIKVQSLVEEFLKQQTLDVLPATGMNDAISQYVDKDDKQAIKTFVDETLEKQMKRLLNLGDVGEEELEHVMVSANPAPQAGDKVVPSKRRQAETASANKRSKGASSRGRNAKVTVSDDEDRSGAEDGPTGTATSKRVQPARNVRKPVDTSLFLGGEDDESVDEDDVMLEDSSDLESDRRQTKTTRTRASKPQLARPSPPQPAPNSSKTKAPATRKTPRGREQEASKQTSQAQRGSLSGTKGAVQSKLNLSSSSKRNTSNASAAASREPSTSAARMAPMDIVEVEDDSDDAFG</sequence>
<evidence type="ECO:0000313" key="2">
    <source>
        <dbReference type="Proteomes" id="UP001433508"/>
    </source>
</evidence>
<protein>
    <submittedName>
        <fullName evidence="1">Mre11 DNA-binding presumed domain-containing protein</fullName>
    </submittedName>
</protein>
<comment type="caution">
    <text evidence="1">The sequence shown here is derived from an EMBL/GenBank/DDBJ whole genome shotgun (WGS) entry which is preliminary data.</text>
</comment>
<accession>A0ACC3SYW9</accession>
<evidence type="ECO:0000313" key="1">
    <source>
        <dbReference type="EMBL" id="KAK9236846.1"/>
    </source>
</evidence>